<dbReference type="STRING" id="270498.CHK_0540"/>
<dbReference type="OrthoDB" id="1778115at2"/>
<organism evidence="2 3">
    <name type="scientific">Christensenella hongkongensis</name>
    <dbReference type="NCBI Taxonomy" id="270498"/>
    <lineage>
        <taxon>Bacteria</taxon>
        <taxon>Bacillati</taxon>
        <taxon>Bacillota</taxon>
        <taxon>Clostridia</taxon>
        <taxon>Christensenellales</taxon>
        <taxon>Christensenellaceae</taxon>
        <taxon>Christensenella</taxon>
    </lineage>
</organism>
<evidence type="ECO:0000256" key="1">
    <source>
        <dbReference type="SAM" id="MobiDB-lite"/>
    </source>
</evidence>
<accession>A0A0M2NIG3</accession>
<comment type="caution">
    <text evidence="2">The sequence shown here is derived from an EMBL/GenBank/DDBJ whole genome shotgun (WGS) entry which is preliminary data.</text>
</comment>
<evidence type="ECO:0000313" key="2">
    <source>
        <dbReference type="EMBL" id="KKI51963.1"/>
    </source>
</evidence>
<dbReference type="AlphaFoldDB" id="A0A0M2NIG3"/>
<dbReference type="RefSeq" id="WP_046442490.1">
    <property type="nucleotide sequence ID" value="NZ_LAYJ01000049.1"/>
</dbReference>
<evidence type="ECO:0000313" key="3">
    <source>
        <dbReference type="Proteomes" id="UP000034076"/>
    </source>
</evidence>
<proteinExistence type="predicted"/>
<gene>
    <name evidence="2" type="ORF">CHK_0540</name>
</gene>
<name>A0A0M2NIG3_9FIRM</name>
<dbReference type="EMBL" id="LAYJ01000049">
    <property type="protein sequence ID" value="KKI51963.1"/>
    <property type="molecule type" value="Genomic_DNA"/>
</dbReference>
<keyword evidence="3" id="KW-1185">Reference proteome</keyword>
<feature type="region of interest" description="Disordered" evidence="1">
    <location>
        <begin position="515"/>
        <end position="535"/>
    </location>
</feature>
<sequence length="586" mass="65560">MKINKEPAAVWREYQNGRAYKEQLGLYEQVRKNENFYNDRQWEGVKAPDLVKPVFNFLKPVVNYYIAMLISDDIAANIEVMDGEAGQEIAGIVPRVISTEIDGVMERTNVKFKNRKMIRNCAVDGDACFYVWFDTDAETGFSYKGQIEVDLVDNTNVYFGNPSEADPQKQPYILISSRRLTADVKDEAEKNGVDPDEVTPDAESMYVNAEKDTENEYTTVLLKLWKENGTVHMIKSTEKVVIKSDTDTEYRLYPLAWMSWEDVKNSYHGVSPITGKIQNQVFVNKLYALAMIQVQNTSFPKPIFNKNVIDHWSSNPGEALGVAGPVDGSIFSSYRPPDMSAQVNNLIDSVIKYTKDMMGASDAALGNVNPDNTSAIIAVQKAAGLPLDIQRMDFYNFVESYVRIFIDIMRVNYGKRNIILTNSDGEKEPLLFDYAVLNDIALHLNIDIGQAAYWSELTQVQTLDNLMDRKILPDAVTYLESMPDGYIKNKQEIIGKIKEMMQGAVQEQAGMLPAGADGGMQQPQSGQPEMQPEGGLSDEEIMSVVQGMQGMGKEEALEVIDAMQVTDDDKAQVLAAYEAMGGRNGQ</sequence>
<reference evidence="2 3" key="1">
    <citation type="submission" date="2015-04" db="EMBL/GenBank/DDBJ databases">
        <title>Draft genome sequence of bacteremic isolate Catabacter hongkongensis type strain HKU16T.</title>
        <authorList>
            <person name="Lau S.K."/>
            <person name="Teng J.L."/>
            <person name="Huang Y."/>
            <person name="Curreem S.O."/>
            <person name="Tsui S.K."/>
            <person name="Woo P.C."/>
        </authorList>
    </citation>
    <scope>NUCLEOTIDE SEQUENCE [LARGE SCALE GENOMIC DNA]</scope>
    <source>
        <strain evidence="2 3">HKU16</strain>
    </source>
</reference>
<protein>
    <submittedName>
        <fullName evidence="2">Uncharacterized protein</fullName>
    </submittedName>
</protein>
<dbReference type="Proteomes" id="UP000034076">
    <property type="component" value="Unassembled WGS sequence"/>
</dbReference>